<sequence>MSNPPMLTPAPAASSAAAATTSADVPPELRCSYRSKPCSNMRDTKVNGELHKLCPFHRRRANINQQRVHLKRRLSKQQLKEFELRYGSMSPSADEMENEMEPCAVPCGDLSLEELRILERLLSDDLDQY</sequence>
<reference evidence="3" key="1">
    <citation type="journal article" date="2010" name="Genome Biol.">
        <title>Genome sequence of the necrotrophic plant pathogen Pythium ultimum reveals original pathogenicity mechanisms and effector repertoire.</title>
        <authorList>
            <person name="Levesque C.A."/>
            <person name="Brouwer H."/>
            <person name="Cano L."/>
            <person name="Hamilton J.P."/>
            <person name="Holt C."/>
            <person name="Huitema E."/>
            <person name="Raffaele S."/>
            <person name="Robideau G.P."/>
            <person name="Thines M."/>
            <person name="Win J."/>
            <person name="Zerillo M.M."/>
            <person name="Beakes G.W."/>
            <person name="Boore J.L."/>
            <person name="Busam D."/>
            <person name="Dumas B."/>
            <person name="Ferriera S."/>
            <person name="Fuerstenberg S.I."/>
            <person name="Gachon C.M."/>
            <person name="Gaulin E."/>
            <person name="Govers F."/>
            <person name="Grenville-Briggs L."/>
            <person name="Horner N."/>
            <person name="Hostetler J."/>
            <person name="Jiang R.H."/>
            <person name="Johnson J."/>
            <person name="Krajaejun T."/>
            <person name="Lin H."/>
            <person name="Meijer H.J."/>
            <person name="Moore B."/>
            <person name="Morris P."/>
            <person name="Phuntmart V."/>
            <person name="Puiu D."/>
            <person name="Shetty J."/>
            <person name="Stajich J.E."/>
            <person name="Tripathy S."/>
            <person name="Wawra S."/>
            <person name="van West P."/>
            <person name="Whitty B.R."/>
            <person name="Coutinho P.M."/>
            <person name="Henrissat B."/>
            <person name="Martin F."/>
            <person name="Thomas P.D."/>
            <person name="Tyler B.M."/>
            <person name="De Vries R.P."/>
            <person name="Kamoun S."/>
            <person name="Yandell M."/>
            <person name="Tisserat N."/>
            <person name="Buell C.R."/>
        </authorList>
    </citation>
    <scope>NUCLEOTIDE SEQUENCE</scope>
    <source>
        <strain evidence="3">DAOM:BR144</strain>
    </source>
</reference>
<accession>K3X3R5</accession>
<dbReference type="InParanoid" id="K3X3R5"/>
<dbReference type="VEuPathDB" id="FungiDB:PYU1_G011838"/>
<keyword evidence="3" id="KW-1185">Reference proteome</keyword>
<evidence type="ECO:0000313" key="2">
    <source>
        <dbReference type="EnsemblProtists" id="PYU1_T011864"/>
    </source>
</evidence>
<feature type="region of interest" description="Disordered" evidence="1">
    <location>
        <begin position="1"/>
        <end position="25"/>
    </location>
</feature>
<dbReference type="HOGENOM" id="CLU_100038_1_0_1"/>
<reference evidence="2" key="3">
    <citation type="submission" date="2015-02" db="UniProtKB">
        <authorList>
            <consortium name="EnsemblProtists"/>
        </authorList>
    </citation>
    <scope>IDENTIFICATION</scope>
    <source>
        <strain evidence="2">DAOM BR144</strain>
    </source>
</reference>
<dbReference type="EnsemblProtists" id="PYU1_T011864">
    <property type="protein sequence ID" value="PYU1_T011864"/>
    <property type="gene ID" value="PYU1_G011838"/>
</dbReference>
<feature type="compositionally biased region" description="Low complexity" evidence="1">
    <location>
        <begin position="9"/>
        <end position="23"/>
    </location>
</feature>
<dbReference type="AlphaFoldDB" id="K3X3R5"/>
<evidence type="ECO:0000256" key="1">
    <source>
        <dbReference type="SAM" id="MobiDB-lite"/>
    </source>
</evidence>
<name>K3X3R5_GLOUD</name>
<evidence type="ECO:0000313" key="3">
    <source>
        <dbReference type="Proteomes" id="UP000019132"/>
    </source>
</evidence>
<dbReference type="Proteomes" id="UP000019132">
    <property type="component" value="Unassembled WGS sequence"/>
</dbReference>
<dbReference type="EMBL" id="GL376637">
    <property type="status" value="NOT_ANNOTATED_CDS"/>
    <property type="molecule type" value="Genomic_DNA"/>
</dbReference>
<reference evidence="3" key="2">
    <citation type="submission" date="2010-04" db="EMBL/GenBank/DDBJ databases">
        <authorList>
            <person name="Buell R."/>
            <person name="Hamilton J."/>
            <person name="Hostetler J."/>
        </authorList>
    </citation>
    <scope>NUCLEOTIDE SEQUENCE [LARGE SCALE GENOMIC DNA]</scope>
    <source>
        <strain evidence="3">DAOM:BR144</strain>
    </source>
</reference>
<proteinExistence type="predicted"/>
<organism evidence="2 3">
    <name type="scientific">Globisporangium ultimum (strain ATCC 200006 / CBS 805.95 / DAOM BR144)</name>
    <name type="common">Pythium ultimum</name>
    <dbReference type="NCBI Taxonomy" id="431595"/>
    <lineage>
        <taxon>Eukaryota</taxon>
        <taxon>Sar</taxon>
        <taxon>Stramenopiles</taxon>
        <taxon>Oomycota</taxon>
        <taxon>Peronosporomycetes</taxon>
        <taxon>Pythiales</taxon>
        <taxon>Pythiaceae</taxon>
        <taxon>Globisporangium</taxon>
    </lineage>
</organism>
<protein>
    <submittedName>
        <fullName evidence="2">Uncharacterized protein</fullName>
    </submittedName>
</protein>